<dbReference type="InterPro" id="IPR013990">
    <property type="entry name" value="WHy-dom"/>
</dbReference>
<dbReference type="Pfam" id="PF03168">
    <property type="entry name" value="LEA_2"/>
    <property type="match status" value="1"/>
</dbReference>
<name>A0A0E3ZF63_9BACT</name>
<keyword evidence="2" id="KW-0812">Transmembrane</keyword>
<dbReference type="RefSeq" id="WP_046311726.1">
    <property type="nucleotide sequence ID" value="NZ_CBCSCY010000025.1"/>
</dbReference>
<dbReference type="KEGG" id="pko:PKOR_14740"/>
<accession>A0A0E3ZF63</accession>
<dbReference type="OrthoDB" id="892699at2"/>
<reference evidence="4 5" key="1">
    <citation type="journal article" date="2015" name="Sci. Rep.">
        <title>Unraveling adaptation of Pontibacter korlensis to radiation and infertility in desert through complete genome and comparative transcriptomic analysis.</title>
        <authorList>
            <person name="Dai J."/>
            <person name="Dai W."/>
            <person name="Qiu C."/>
            <person name="Yang Z."/>
            <person name="Zhang Y."/>
            <person name="Zhou M."/>
            <person name="Zhang L."/>
            <person name="Fang C."/>
            <person name="Gao Q."/>
            <person name="Yang Q."/>
            <person name="Li X."/>
            <person name="Wang Z."/>
            <person name="Wang Z."/>
            <person name="Jia Z."/>
            <person name="Chen X."/>
        </authorList>
    </citation>
    <scope>NUCLEOTIDE SEQUENCE [LARGE SCALE GENOMIC DNA]</scope>
    <source>
        <strain evidence="4 5">X14-1T</strain>
    </source>
</reference>
<sequence length="306" mass="34566">MKRALSVVAILVGVFILLAVLSFLLVPREKLISYLAPTIDNMRITDARIEEERATIQVQLDVSSKLVSVFIDSLAYDMQLYGTSVSKGQKGFDKDSKKGRTQTLTIPVSMNHNTTRELVRRQVKEDAPVQAHIKAFADVPLFGRQEFDINEELDMVIPALPGMEVTGIKVQDFGLDSMGMIMTMKIDNPNEFAFDIKDMKMDLQLKDYMTSVGNTQETKFIKAHDVTEIQMPVLSDTKKPLKAAFDVITGDTEWPYTMKSYMVIEPRSEVVGTVEINSTKTGTVDIVKQVKNMKEEKEKKEEQQEE</sequence>
<evidence type="ECO:0000256" key="2">
    <source>
        <dbReference type="SAM" id="Phobius"/>
    </source>
</evidence>
<dbReference type="InterPro" id="IPR004864">
    <property type="entry name" value="LEA_2"/>
</dbReference>
<feature type="domain" description="Water stress and hypersensitive response" evidence="3">
    <location>
        <begin position="163"/>
        <end position="283"/>
    </location>
</feature>
<keyword evidence="2" id="KW-0472">Membrane</keyword>
<organism evidence="4 5">
    <name type="scientific">Pontibacter korlensis</name>
    <dbReference type="NCBI Taxonomy" id="400092"/>
    <lineage>
        <taxon>Bacteria</taxon>
        <taxon>Pseudomonadati</taxon>
        <taxon>Bacteroidota</taxon>
        <taxon>Cytophagia</taxon>
        <taxon>Cytophagales</taxon>
        <taxon>Hymenobacteraceae</taxon>
        <taxon>Pontibacter</taxon>
    </lineage>
</organism>
<evidence type="ECO:0000256" key="1">
    <source>
        <dbReference type="ARBA" id="ARBA00005960"/>
    </source>
</evidence>
<dbReference type="HOGENOM" id="CLU_908693_0_0_10"/>
<comment type="similarity">
    <text evidence="1">Belongs to the LEA type 2 family.</text>
</comment>
<dbReference type="Proteomes" id="UP000033109">
    <property type="component" value="Chromosome"/>
</dbReference>
<dbReference type="InterPro" id="IPR045043">
    <property type="entry name" value="Lea14-like"/>
</dbReference>
<dbReference type="EMBL" id="CP009621">
    <property type="protein sequence ID" value="AKD04120.1"/>
    <property type="molecule type" value="Genomic_DNA"/>
</dbReference>
<evidence type="ECO:0000313" key="4">
    <source>
        <dbReference type="EMBL" id="AKD04120.1"/>
    </source>
</evidence>
<protein>
    <recommendedName>
        <fullName evidence="3">Water stress and hypersensitive response domain-containing protein</fullName>
    </recommendedName>
</protein>
<dbReference type="GO" id="GO:0009269">
    <property type="term" value="P:response to desiccation"/>
    <property type="evidence" value="ECO:0007669"/>
    <property type="project" value="InterPro"/>
</dbReference>
<evidence type="ECO:0000259" key="3">
    <source>
        <dbReference type="SMART" id="SM00769"/>
    </source>
</evidence>
<keyword evidence="2" id="KW-1133">Transmembrane helix</keyword>
<proteinExistence type="inferred from homology"/>
<dbReference type="SUPFAM" id="SSF117070">
    <property type="entry name" value="LEA14-like"/>
    <property type="match status" value="1"/>
</dbReference>
<keyword evidence="5" id="KW-1185">Reference proteome</keyword>
<dbReference type="PANTHER" id="PTHR31459">
    <property type="match status" value="1"/>
</dbReference>
<dbReference type="Gene3D" id="2.60.40.1820">
    <property type="match status" value="2"/>
</dbReference>
<feature type="transmembrane region" description="Helical" evidence="2">
    <location>
        <begin position="6"/>
        <end position="26"/>
    </location>
</feature>
<evidence type="ECO:0000313" key="5">
    <source>
        <dbReference type="Proteomes" id="UP000033109"/>
    </source>
</evidence>
<dbReference type="PANTHER" id="PTHR31459:SF2">
    <property type="entry name" value="OS03G0843300 PROTEIN"/>
    <property type="match status" value="1"/>
</dbReference>
<dbReference type="AlphaFoldDB" id="A0A0E3ZF63"/>
<dbReference type="SMART" id="SM00769">
    <property type="entry name" value="WHy"/>
    <property type="match status" value="1"/>
</dbReference>
<gene>
    <name evidence="4" type="ORF">PKOR_14740</name>
</gene>
<dbReference type="PATRIC" id="fig|400092.3.peg.3222"/>